<accession>A0A4V2ZVK5</accession>
<evidence type="ECO:0000313" key="2">
    <source>
        <dbReference type="Proteomes" id="UP000295606"/>
    </source>
</evidence>
<reference evidence="1 2" key="1">
    <citation type="submission" date="2019-03" db="EMBL/GenBank/DDBJ databases">
        <title>Paraburkholderia sp. isolated from native Mimosa gymnas in Guartela State Park, Brazil.</title>
        <authorList>
            <person name="Paulitsch F."/>
            <person name="Hungria M."/>
            <person name="Delamuta J.R.M."/>
            <person name="Ribeiro R.A."/>
            <person name="Dall'Agnol R."/>
            <person name="Silva J.S.B."/>
        </authorList>
    </citation>
    <scope>NUCLEOTIDE SEQUENCE [LARGE SCALE GENOMIC DNA]</scope>
    <source>
        <strain evidence="1 2">CNPSo 3008</strain>
    </source>
</reference>
<dbReference type="AlphaFoldDB" id="A0A4V2ZVK5"/>
<dbReference type="OrthoDB" id="6637890at2"/>
<protein>
    <submittedName>
        <fullName evidence="1">Uncharacterized protein</fullName>
    </submittedName>
</protein>
<gene>
    <name evidence="1" type="ORF">E1N52_26480</name>
</gene>
<organism evidence="1 2">
    <name type="scientific">Paraburkholderia guartelaensis</name>
    <dbReference type="NCBI Taxonomy" id="2546446"/>
    <lineage>
        <taxon>Bacteria</taxon>
        <taxon>Pseudomonadati</taxon>
        <taxon>Pseudomonadota</taxon>
        <taxon>Betaproteobacteria</taxon>
        <taxon>Burkholderiales</taxon>
        <taxon>Burkholderiaceae</taxon>
        <taxon>Paraburkholderia</taxon>
    </lineage>
</organism>
<name>A0A4V2ZVK5_9BURK</name>
<sequence length="94" mass="10111">MFKIDGLDKLTRDLEAAQKALGELDGELGSVSMDPHDPASIEAAIQEASRLVDERVAHYASNPLVAQLVEGVKEAQREGILERAAAARLEKDAT</sequence>
<comment type="caution">
    <text evidence="1">The sequence shown here is derived from an EMBL/GenBank/DDBJ whole genome shotgun (WGS) entry which is preliminary data.</text>
</comment>
<dbReference type="Proteomes" id="UP000295606">
    <property type="component" value="Unassembled WGS sequence"/>
</dbReference>
<dbReference type="EMBL" id="SMOD01000022">
    <property type="protein sequence ID" value="TDG05285.1"/>
    <property type="molecule type" value="Genomic_DNA"/>
</dbReference>
<evidence type="ECO:0000313" key="1">
    <source>
        <dbReference type="EMBL" id="TDG05285.1"/>
    </source>
</evidence>
<proteinExistence type="predicted"/>